<dbReference type="InterPro" id="IPR003856">
    <property type="entry name" value="LPS_length_determ_N"/>
</dbReference>
<keyword evidence="5 6" id="KW-0472">Membrane</keyword>
<comment type="subcellular location">
    <subcellularLocation>
        <location evidence="1">Cell membrane</location>
        <topology evidence="1">Multi-pass membrane protein</topology>
    </subcellularLocation>
</comment>
<reference evidence="8 9" key="1">
    <citation type="journal article" date="2016" name="Nat. Commun.">
        <title>Thousands of microbial genomes shed light on interconnected biogeochemical processes in an aquifer system.</title>
        <authorList>
            <person name="Anantharaman K."/>
            <person name="Brown C.T."/>
            <person name="Hug L.A."/>
            <person name="Sharon I."/>
            <person name="Castelle C.J."/>
            <person name="Probst A.J."/>
            <person name="Thomas B.C."/>
            <person name="Singh A."/>
            <person name="Wilkins M.J."/>
            <person name="Karaoz U."/>
            <person name="Brodie E.L."/>
            <person name="Williams K.H."/>
            <person name="Hubbard S.S."/>
            <person name="Banfield J.F."/>
        </authorList>
    </citation>
    <scope>NUCLEOTIDE SEQUENCE [LARGE SCALE GENOMIC DNA]</scope>
</reference>
<gene>
    <name evidence="8" type="ORF">A2V71_04540</name>
</gene>
<accession>A0A1F5DMU4</accession>
<organism evidence="8 9">
    <name type="scientific">Candidatus Berkelbacteria bacterium RBG_13_40_8</name>
    <dbReference type="NCBI Taxonomy" id="1797467"/>
    <lineage>
        <taxon>Bacteria</taxon>
        <taxon>Candidatus Berkelbacteria</taxon>
    </lineage>
</organism>
<feature type="transmembrane region" description="Helical" evidence="6">
    <location>
        <begin position="176"/>
        <end position="201"/>
    </location>
</feature>
<keyword evidence="3 6" id="KW-0812">Transmembrane</keyword>
<evidence type="ECO:0000256" key="4">
    <source>
        <dbReference type="ARBA" id="ARBA00022989"/>
    </source>
</evidence>
<name>A0A1F5DMU4_9BACT</name>
<dbReference type="PANTHER" id="PTHR32309">
    <property type="entry name" value="TYROSINE-PROTEIN KINASE"/>
    <property type="match status" value="1"/>
</dbReference>
<evidence type="ECO:0000256" key="3">
    <source>
        <dbReference type="ARBA" id="ARBA00022692"/>
    </source>
</evidence>
<evidence type="ECO:0000259" key="7">
    <source>
        <dbReference type="Pfam" id="PF02706"/>
    </source>
</evidence>
<dbReference type="Pfam" id="PF02706">
    <property type="entry name" value="Wzz"/>
    <property type="match status" value="1"/>
</dbReference>
<keyword evidence="2" id="KW-1003">Cell membrane</keyword>
<dbReference type="InterPro" id="IPR050445">
    <property type="entry name" value="Bact_polysacc_biosynth/exp"/>
</dbReference>
<sequence length="207" mass="22943">MELRDYFKIIGKYFKIFIAIVILGGAAALILTKTQPKTFTASTTFTVNKNSVLKQSEIQYYLFDNYYNVQSAGLFSQIVTTWFESPALVKEIYQKAGIDVPNVSQKKLSKTFKAVRQEPATINVTISGTDKEQLDKLINGAATVLQEKTNELGNNNDSFYEIAFFTPIVTQNTPSLLLNTIIGLIAGVLFGAIIALAIDYFKGEKSV</sequence>
<evidence type="ECO:0000256" key="1">
    <source>
        <dbReference type="ARBA" id="ARBA00004651"/>
    </source>
</evidence>
<keyword evidence="4 6" id="KW-1133">Transmembrane helix</keyword>
<evidence type="ECO:0000313" key="8">
    <source>
        <dbReference type="EMBL" id="OGD56384.1"/>
    </source>
</evidence>
<evidence type="ECO:0000256" key="6">
    <source>
        <dbReference type="SAM" id="Phobius"/>
    </source>
</evidence>
<proteinExistence type="predicted"/>
<protein>
    <recommendedName>
        <fullName evidence="7">Polysaccharide chain length determinant N-terminal domain-containing protein</fullName>
    </recommendedName>
</protein>
<dbReference type="EMBL" id="MEZT01000021">
    <property type="protein sequence ID" value="OGD56384.1"/>
    <property type="molecule type" value="Genomic_DNA"/>
</dbReference>
<evidence type="ECO:0000256" key="5">
    <source>
        <dbReference type="ARBA" id="ARBA00023136"/>
    </source>
</evidence>
<dbReference type="AlphaFoldDB" id="A0A1F5DMU4"/>
<dbReference type="PANTHER" id="PTHR32309:SF31">
    <property type="entry name" value="CAPSULAR EXOPOLYSACCHARIDE FAMILY"/>
    <property type="match status" value="1"/>
</dbReference>
<evidence type="ECO:0000313" key="9">
    <source>
        <dbReference type="Proteomes" id="UP000178764"/>
    </source>
</evidence>
<dbReference type="Proteomes" id="UP000178764">
    <property type="component" value="Unassembled WGS sequence"/>
</dbReference>
<dbReference type="GO" id="GO:0005886">
    <property type="term" value="C:plasma membrane"/>
    <property type="evidence" value="ECO:0007669"/>
    <property type="project" value="UniProtKB-SubCell"/>
</dbReference>
<comment type="caution">
    <text evidence="8">The sequence shown here is derived from an EMBL/GenBank/DDBJ whole genome shotgun (WGS) entry which is preliminary data.</text>
</comment>
<feature type="domain" description="Polysaccharide chain length determinant N-terminal" evidence="7">
    <location>
        <begin position="2"/>
        <end position="91"/>
    </location>
</feature>
<evidence type="ECO:0000256" key="2">
    <source>
        <dbReference type="ARBA" id="ARBA00022475"/>
    </source>
</evidence>
<feature type="transmembrane region" description="Helical" evidence="6">
    <location>
        <begin position="12"/>
        <end position="31"/>
    </location>
</feature>